<evidence type="ECO:0000256" key="3">
    <source>
        <dbReference type="SAM" id="SignalP"/>
    </source>
</evidence>
<dbReference type="EMBL" id="JBHSBW010000013">
    <property type="protein sequence ID" value="MFC4212314.1"/>
    <property type="molecule type" value="Genomic_DNA"/>
</dbReference>
<dbReference type="Gene3D" id="3.40.720.10">
    <property type="entry name" value="Alkaline Phosphatase, subunit A"/>
    <property type="match status" value="1"/>
</dbReference>
<dbReference type="SUPFAM" id="SSF51695">
    <property type="entry name" value="PLC-like phosphodiesterases"/>
    <property type="match status" value="1"/>
</dbReference>
<dbReference type="GO" id="GO:0004035">
    <property type="term" value="F:alkaline phosphatase activity"/>
    <property type="evidence" value="ECO:0007669"/>
    <property type="project" value="UniProtKB-EC"/>
</dbReference>
<keyword evidence="4" id="KW-0378">Hydrolase</keyword>
<dbReference type="SMART" id="SM00098">
    <property type="entry name" value="alkPPc"/>
    <property type="match status" value="1"/>
</dbReference>
<dbReference type="Gene3D" id="3.20.20.190">
    <property type="entry name" value="Phosphatidylinositol (PI) phosphodiesterase"/>
    <property type="match status" value="1"/>
</dbReference>
<keyword evidence="5" id="KW-1185">Reference proteome</keyword>
<dbReference type="InterPro" id="IPR017946">
    <property type="entry name" value="PLC-like_Pdiesterase_TIM-brl"/>
</dbReference>
<dbReference type="CDD" id="cd08577">
    <property type="entry name" value="PI-PLCc_GDPD_SF_unchar3"/>
    <property type="match status" value="1"/>
</dbReference>
<organism evidence="4 5">
    <name type="scientific">Pedobacter lithocola</name>
    <dbReference type="NCBI Taxonomy" id="1908239"/>
    <lineage>
        <taxon>Bacteria</taxon>
        <taxon>Pseudomonadati</taxon>
        <taxon>Bacteroidota</taxon>
        <taxon>Sphingobacteriia</taxon>
        <taxon>Sphingobacteriales</taxon>
        <taxon>Sphingobacteriaceae</taxon>
        <taxon>Pedobacter</taxon>
    </lineage>
</organism>
<gene>
    <name evidence="4" type="ORF">ACFOWA_14040</name>
</gene>
<dbReference type="PRINTS" id="PR00113">
    <property type="entry name" value="ALKPHPHTASE"/>
</dbReference>
<keyword evidence="1" id="KW-0597">Phosphoprotein</keyword>
<comment type="similarity">
    <text evidence="2">Belongs to the alkaline phosphatase family.</text>
</comment>
<dbReference type="Proteomes" id="UP001595789">
    <property type="component" value="Unassembled WGS sequence"/>
</dbReference>
<sequence>MKISYIKILTVMLSFPALTWAQTNGSTRGHSHNDYHQNIPLLQAYYAKMGSVEADVFMKDNELYVAHEPSEIKPGRTLTQLYLSPLAKLFKENGNQAFKNSEQTLQLVIDIKQDHVNVLNKLITELKAFDDVFNTSKNNKAIKIVISGDMPVPAKFVDWPDYILFDGRPGIKYSAEELKHVAMISQDIKKYTVWNGKGVPTPTDYAKLKQVVDDAHQLKKPFRFWATVDSPNTWIVLGRLGVDWINTDHPIQLADFYAHQEKLTFTNPTPYPVYTPSYKSDGANKKVKNIILLIGDGMGLAQIHAGLIANHGDLNIARIKNIGFSQTAAANSDNTDSAAGATAMATGEKTNNRYIGMGTDNKNRTNLVDTLFGFGIKSGIISVGDVTDATPAAFYAHQTERTMSNEIAADLLKSKVEILVGSNQKAFLNNKNTGLVSALTQSGFTLNKSFPEFEKQASGKQLVLLPNEDTRSVLKGRGDVLKQALLKTVQLLKNNKKGYFIMAEGAQIDHGGHANDLPFAVTEMHDFDKTIEAALQIADKDGETLVIVTADHETGGLSLLDADNKNGKITGNFSTDDHTNIMVPVFAYGPHADDFRGVYPNNQIFNKIMKVLTSK</sequence>
<keyword evidence="3" id="KW-0732">Signal</keyword>
<dbReference type="Pfam" id="PF13653">
    <property type="entry name" value="GDPD_2"/>
    <property type="match status" value="1"/>
</dbReference>
<dbReference type="InterPro" id="IPR001952">
    <property type="entry name" value="Alkaline_phosphatase"/>
</dbReference>
<feature type="signal peptide" evidence="3">
    <location>
        <begin position="1"/>
        <end position="21"/>
    </location>
</feature>
<dbReference type="SUPFAM" id="SSF53649">
    <property type="entry name" value="Alkaline phosphatase-like"/>
    <property type="match status" value="1"/>
</dbReference>
<dbReference type="Pfam" id="PF00245">
    <property type="entry name" value="Alk_phosphatase"/>
    <property type="match status" value="1"/>
</dbReference>
<accession>A0ABV8PAL1</accession>
<dbReference type="RefSeq" id="WP_378986169.1">
    <property type="nucleotide sequence ID" value="NZ_JBHSBW010000013.1"/>
</dbReference>
<comment type="caution">
    <text evidence="4">The sequence shown here is derived from an EMBL/GenBank/DDBJ whole genome shotgun (WGS) entry which is preliminary data.</text>
</comment>
<name>A0ABV8PAL1_9SPHI</name>
<feature type="chain" id="PRO_5045298125" evidence="3">
    <location>
        <begin position="22"/>
        <end position="615"/>
    </location>
</feature>
<protein>
    <submittedName>
        <fullName evidence="4">Alkaline phosphatase</fullName>
        <ecNumber evidence="4">3.1.3.1</ecNumber>
    </submittedName>
</protein>
<proteinExistence type="inferred from homology"/>
<dbReference type="InterPro" id="IPR017850">
    <property type="entry name" value="Alkaline_phosphatase_core_sf"/>
</dbReference>
<reference evidence="5" key="1">
    <citation type="journal article" date="2019" name="Int. J. Syst. Evol. Microbiol.">
        <title>The Global Catalogue of Microorganisms (GCM) 10K type strain sequencing project: providing services to taxonomists for standard genome sequencing and annotation.</title>
        <authorList>
            <consortium name="The Broad Institute Genomics Platform"/>
            <consortium name="The Broad Institute Genome Sequencing Center for Infectious Disease"/>
            <person name="Wu L."/>
            <person name="Ma J."/>
        </authorList>
    </citation>
    <scope>NUCLEOTIDE SEQUENCE [LARGE SCALE GENOMIC DNA]</scope>
    <source>
        <strain evidence="5">CCM 8691</strain>
    </source>
</reference>
<dbReference type="InterPro" id="IPR039559">
    <property type="entry name" value="AIM6_PI-PLC-like_dom"/>
</dbReference>
<dbReference type="EC" id="3.1.3.1" evidence="4"/>
<evidence type="ECO:0000313" key="5">
    <source>
        <dbReference type="Proteomes" id="UP001595789"/>
    </source>
</evidence>
<evidence type="ECO:0000313" key="4">
    <source>
        <dbReference type="EMBL" id="MFC4212314.1"/>
    </source>
</evidence>
<evidence type="ECO:0000256" key="2">
    <source>
        <dbReference type="RuleBase" id="RU003946"/>
    </source>
</evidence>
<dbReference type="CDD" id="cd16012">
    <property type="entry name" value="ALP"/>
    <property type="match status" value="1"/>
</dbReference>
<dbReference type="PANTHER" id="PTHR11596">
    <property type="entry name" value="ALKALINE PHOSPHATASE"/>
    <property type="match status" value="1"/>
</dbReference>
<evidence type="ECO:0000256" key="1">
    <source>
        <dbReference type="ARBA" id="ARBA00022553"/>
    </source>
</evidence>
<dbReference type="PANTHER" id="PTHR11596:SF5">
    <property type="entry name" value="ALKALINE PHOSPHATASE"/>
    <property type="match status" value="1"/>
</dbReference>